<comment type="caution">
    <text evidence="2">The sequence shown here is derived from an EMBL/GenBank/DDBJ whole genome shotgun (WGS) entry which is preliminary data.</text>
</comment>
<dbReference type="RefSeq" id="WP_063720051.1">
    <property type="nucleotide sequence ID" value="NZ_LWMU01000004.1"/>
</dbReference>
<dbReference type="Gene3D" id="3.30.420.10">
    <property type="entry name" value="Ribonuclease H-like superfamily/Ribonuclease H"/>
    <property type="match status" value="1"/>
</dbReference>
<dbReference type="GO" id="GO:0003676">
    <property type="term" value="F:nucleic acid binding"/>
    <property type="evidence" value="ECO:0007669"/>
    <property type="project" value="InterPro"/>
</dbReference>
<dbReference type="Proteomes" id="UP000077428">
    <property type="component" value="Unassembled WGS sequence"/>
</dbReference>
<organism evidence="2 3">
    <name type="scientific">Methanobrevibacter oralis</name>
    <dbReference type="NCBI Taxonomy" id="66851"/>
    <lineage>
        <taxon>Archaea</taxon>
        <taxon>Methanobacteriati</taxon>
        <taxon>Methanobacteriota</taxon>
        <taxon>Methanomada group</taxon>
        <taxon>Methanobacteria</taxon>
        <taxon>Methanobacteriales</taxon>
        <taxon>Methanobacteriaceae</taxon>
        <taxon>Methanobrevibacter</taxon>
    </lineage>
</organism>
<dbReference type="InterPro" id="IPR038717">
    <property type="entry name" value="Tc1-like_DDE_dom"/>
</dbReference>
<proteinExistence type="predicted"/>
<keyword evidence="3" id="KW-1185">Reference proteome</keyword>
<dbReference type="Pfam" id="PF13358">
    <property type="entry name" value="DDE_3"/>
    <property type="match status" value="1"/>
</dbReference>
<dbReference type="PANTHER" id="PTHR46564">
    <property type="entry name" value="TRANSPOSASE"/>
    <property type="match status" value="1"/>
</dbReference>
<dbReference type="InterPro" id="IPR036397">
    <property type="entry name" value="RNaseH_sf"/>
</dbReference>
<dbReference type="InterPro" id="IPR012337">
    <property type="entry name" value="RNaseH-like_sf"/>
</dbReference>
<dbReference type="PANTHER" id="PTHR46564:SF1">
    <property type="entry name" value="TRANSPOSASE"/>
    <property type="match status" value="1"/>
</dbReference>
<name>A0A166CE22_METOA</name>
<gene>
    <name evidence="2" type="ORF">MBORA_00070</name>
</gene>
<accession>A0A166CE22</accession>
<reference evidence="3" key="1">
    <citation type="journal article" date="2016" name="Genome Announc.">
        <title>Draft Genome Sequences of Methanobrevibacter curvatus DSM11111, Methanobrevibacter cuticularis DSM11139, Methanobrevibacter filiformis DSM11501, and Methanobrevibacter oralis DSM7256.</title>
        <authorList>
            <person name="Poehlein A."/>
            <person name="Seedorf H."/>
        </authorList>
    </citation>
    <scope>NUCLEOTIDE SEQUENCE [LARGE SCALE GENOMIC DNA]</scope>
    <source>
        <strain evidence="3">DSM 7256 / JCM 30027 / ZR</strain>
    </source>
</reference>
<dbReference type="PATRIC" id="fig|66851.6.peg.10"/>
<protein>
    <recommendedName>
        <fullName evidence="1">Tc1-like transposase DDE domain-containing protein</fullName>
    </recommendedName>
</protein>
<dbReference type="STRING" id="66851.MBORA_00070"/>
<sequence length="262" mass="30859">MDETSCQNVPNVTRVLYTPGEKNIQRKHPVKIGINVTGFQGINCNSYMEVNTKNNAFQFIITLCHYRIENMENTSGKQLIKEAIKNENLSDDEIKNYLSSKSLNKMDLINKINNELYNDNSQQTSIEKIQKICNKEDNNNSRKIWHEKRSRLLNNLLNPKITEINSKEKKINIILDNARIHHAKIVEKACEILNINLIFLQPYCPDLNPIEDVWRKIKSTIYKSIYKNLNELIEIFKREYYKIVDLTSFYKNWVKEYLGINI</sequence>
<evidence type="ECO:0000259" key="1">
    <source>
        <dbReference type="Pfam" id="PF13358"/>
    </source>
</evidence>
<evidence type="ECO:0000313" key="3">
    <source>
        <dbReference type="Proteomes" id="UP000077428"/>
    </source>
</evidence>
<dbReference type="AlphaFoldDB" id="A0A166CE22"/>
<evidence type="ECO:0000313" key="2">
    <source>
        <dbReference type="EMBL" id="KZX14409.1"/>
    </source>
</evidence>
<dbReference type="EMBL" id="LWMU01000004">
    <property type="protein sequence ID" value="KZX14409.1"/>
    <property type="molecule type" value="Genomic_DNA"/>
</dbReference>
<dbReference type="SUPFAM" id="SSF53098">
    <property type="entry name" value="Ribonuclease H-like"/>
    <property type="match status" value="1"/>
</dbReference>
<feature type="domain" description="Tc1-like transposase DDE" evidence="1">
    <location>
        <begin position="156"/>
        <end position="232"/>
    </location>
</feature>